<dbReference type="EMBL" id="JBANRG010000016">
    <property type="protein sequence ID" value="KAK7459554.1"/>
    <property type="molecule type" value="Genomic_DNA"/>
</dbReference>
<evidence type="ECO:0008006" key="3">
    <source>
        <dbReference type="Google" id="ProtNLM"/>
    </source>
</evidence>
<sequence length="172" mass="18719">MDQNGIMNAIVDWGNANGPKLEGAYKLKGGWEGWTQVELALVLKKMFEQSNAGAAIEVTREDPVYSGGNQRSDLLITTRNGAQHFTNMFELKCEGIANAANFVGQVRDDCTKVDSGVINAAYRPCKAWVVAFSVTKNLGNLQVGGRNLAAYSKTIQAGGTRITLYWGTRDIQ</sequence>
<dbReference type="Proteomes" id="UP001498398">
    <property type="component" value="Unassembled WGS sequence"/>
</dbReference>
<comment type="caution">
    <text evidence="1">The sequence shown here is derived from an EMBL/GenBank/DDBJ whole genome shotgun (WGS) entry which is preliminary data.</text>
</comment>
<reference evidence="1 2" key="1">
    <citation type="submission" date="2024-01" db="EMBL/GenBank/DDBJ databases">
        <title>A draft genome for the cacao thread blight pathogen Marasmiellus scandens.</title>
        <authorList>
            <person name="Baruah I.K."/>
            <person name="Leung J."/>
            <person name="Bukari Y."/>
            <person name="Amoako-Attah I."/>
            <person name="Meinhardt L.W."/>
            <person name="Bailey B.A."/>
            <person name="Cohen S.P."/>
        </authorList>
    </citation>
    <scope>NUCLEOTIDE SEQUENCE [LARGE SCALE GENOMIC DNA]</scope>
    <source>
        <strain evidence="1 2">GH-19</strain>
    </source>
</reference>
<gene>
    <name evidence="1" type="ORF">VKT23_009537</name>
</gene>
<evidence type="ECO:0000313" key="2">
    <source>
        <dbReference type="Proteomes" id="UP001498398"/>
    </source>
</evidence>
<accession>A0ABR1JGR9</accession>
<keyword evidence="2" id="KW-1185">Reference proteome</keyword>
<protein>
    <recommendedName>
        <fullName evidence="3">Restriction endonuclease</fullName>
    </recommendedName>
</protein>
<evidence type="ECO:0000313" key="1">
    <source>
        <dbReference type="EMBL" id="KAK7459554.1"/>
    </source>
</evidence>
<name>A0ABR1JGR9_9AGAR</name>
<proteinExistence type="predicted"/>
<organism evidence="1 2">
    <name type="scientific">Marasmiellus scandens</name>
    <dbReference type="NCBI Taxonomy" id="2682957"/>
    <lineage>
        <taxon>Eukaryota</taxon>
        <taxon>Fungi</taxon>
        <taxon>Dikarya</taxon>
        <taxon>Basidiomycota</taxon>
        <taxon>Agaricomycotina</taxon>
        <taxon>Agaricomycetes</taxon>
        <taxon>Agaricomycetidae</taxon>
        <taxon>Agaricales</taxon>
        <taxon>Marasmiineae</taxon>
        <taxon>Omphalotaceae</taxon>
        <taxon>Marasmiellus</taxon>
    </lineage>
</organism>